<proteinExistence type="predicted"/>
<reference evidence="3" key="1">
    <citation type="journal article" date="2011" name="Proc. Natl. Acad. Sci. U.S.A.">
        <title>Obligate biotrophy features unraveled by the genomic analysis of rust fungi.</title>
        <authorList>
            <person name="Duplessis S."/>
            <person name="Cuomo C.A."/>
            <person name="Lin Y.-C."/>
            <person name="Aerts A."/>
            <person name="Tisserant E."/>
            <person name="Veneault-Fourrey C."/>
            <person name="Joly D.L."/>
            <person name="Hacquard S."/>
            <person name="Amselem J."/>
            <person name="Cantarel B.L."/>
            <person name="Chiu R."/>
            <person name="Coutinho P.M."/>
            <person name="Feau N."/>
            <person name="Field M."/>
            <person name="Frey P."/>
            <person name="Gelhaye E."/>
            <person name="Goldberg J."/>
            <person name="Grabherr M.G."/>
            <person name="Kodira C.D."/>
            <person name="Kohler A."/>
            <person name="Kuees U."/>
            <person name="Lindquist E.A."/>
            <person name="Lucas S.M."/>
            <person name="Mago R."/>
            <person name="Mauceli E."/>
            <person name="Morin E."/>
            <person name="Murat C."/>
            <person name="Pangilinan J.L."/>
            <person name="Park R."/>
            <person name="Pearson M."/>
            <person name="Quesneville H."/>
            <person name="Rouhier N."/>
            <person name="Sakthikumar S."/>
            <person name="Salamov A.A."/>
            <person name="Schmutz J."/>
            <person name="Selles B."/>
            <person name="Shapiro H."/>
            <person name="Tanguay P."/>
            <person name="Tuskan G.A."/>
            <person name="Henrissat B."/>
            <person name="Van de Peer Y."/>
            <person name="Rouze P."/>
            <person name="Ellis J.G."/>
            <person name="Dodds P.N."/>
            <person name="Schein J.E."/>
            <person name="Zhong S."/>
            <person name="Hamelin R.C."/>
            <person name="Grigoriev I.V."/>
            <person name="Szabo L.J."/>
            <person name="Martin F."/>
        </authorList>
    </citation>
    <scope>NUCLEOTIDE SEQUENCE [LARGE SCALE GENOMIC DNA]</scope>
    <source>
        <strain evidence="3">98AG31 / pathotype 3-4-7</strain>
    </source>
</reference>
<dbReference type="Proteomes" id="UP000001072">
    <property type="component" value="Unassembled WGS sequence"/>
</dbReference>
<feature type="compositionally biased region" description="Polar residues" evidence="1">
    <location>
        <begin position="148"/>
        <end position="159"/>
    </location>
</feature>
<feature type="compositionally biased region" description="Polar residues" evidence="1">
    <location>
        <begin position="33"/>
        <end position="64"/>
    </location>
</feature>
<feature type="region of interest" description="Disordered" evidence="1">
    <location>
        <begin position="131"/>
        <end position="429"/>
    </location>
</feature>
<dbReference type="GeneID" id="18926184"/>
<dbReference type="AlphaFoldDB" id="F4S6A6"/>
<name>F4S6A6_MELLP</name>
<dbReference type="EMBL" id="GL883154">
    <property type="protein sequence ID" value="EGF99832.1"/>
    <property type="molecule type" value="Genomic_DNA"/>
</dbReference>
<organism evidence="3">
    <name type="scientific">Melampsora larici-populina (strain 98AG31 / pathotype 3-4-7)</name>
    <name type="common">Poplar leaf rust fungus</name>
    <dbReference type="NCBI Taxonomy" id="747676"/>
    <lineage>
        <taxon>Eukaryota</taxon>
        <taxon>Fungi</taxon>
        <taxon>Dikarya</taxon>
        <taxon>Basidiomycota</taxon>
        <taxon>Pucciniomycotina</taxon>
        <taxon>Pucciniomycetes</taxon>
        <taxon>Pucciniales</taxon>
        <taxon>Melampsoraceae</taxon>
        <taxon>Melampsora</taxon>
    </lineage>
</organism>
<dbReference type="RefSeq" id="XP_007416955.1">
    <property type="nucleotide sequence ID" value="XM_007416893.1"/>
</dbReference>
<dbReference type="InParanoid" id="F4S6A6"/>
<feature type="compositionally biased region" description="Polar residues" evidence="1">
    <location>
        <begin position="276"/>
        <end position="294"/>
    </location>
</feature>
<evidence type="ECO:0000256" key="1">
    <source>
        <dbReference type="SAM" id="MobiDB-lite"/>
    </source>
</evidence>
<protein>
    <submittedName>
        <fullName evidence="2">Uncharacterized protein</fullName>
    </submittedName>
</protein>
<feature type="region of interest" description="Disordered" evidence="1">
    <location>
        <begin position="22"/>
        <end position="119"/>
    </location>
</feature>
<feature type="compositionally biased region" description="Polar residues" evidence="1">
    <location>
        <begin position="166"/>
        <end position="182"/>
    </location>
</feature>
<evidence type="ECO:0000313" key="3">
    <source>
        <dbReference type="Proteomes" id="UP000001072"/>
    </source>
</evidence>
<evidence type="ECO:0000313" key="2">
    <source>
        <dbReference type="EMBL" id="EGF99832.1"/>
    </source>
</evidence>
<feature type="compositionally biased region" description="Gly residues" evidence="1">
    <location>
        <begin position="360"/>
        <end position="393"/>
    </location>
</feature>
<accession>F4S6A6</accession>
<dbReference type="HOGENOM" id="CLU_025220_0_0_1"/>
<sequence>MLSRQSRIHHHHSKLIQTTFSRSFHSSHHPNEQKPTNPQINQPVNQPSLNPTSNQKPVQSSGHQSSREPINKFTPPNRPHTHPVSSPPFANQQNQRGGYPNQPFPNTLRDSRYPFPNQVTPQAYQNRQAPFPRQGAQWQPPPRPIQPSHGSNPAFQNFQGPYHPQRNPSNVSQQGHFNPSQNYRHDPNMMYNQSQPQRPPFPGQWRGPPNPQIRSMNPAGFQARAPGPDPEIGSPQSSSNVLSARRKSGPGTNQAYSLDLNDVSGLHTIDRFVGNKPNQSTPLTNSAVDQSTGSRPAHPNQWNPSQYPPPPHHYFQQPNSSYGTPGYRGGHPSSAPSAFAQPPPTYRPPMREGSGFQAVRGGGMSANRQGGRGGGGGGIGRGRGRGNGPGMLRGRGRGSLFNKNDEPSLPPPPHSILNSEGKFGEDLNPSGCPYGEVKLSSDKLMIESVGSKPKKNSEVQLDLRNMTTHQTVLNELLNSSVPIRLPGFENPIRITPLKDEAIKAHYSMESLTGGGVSDQIKRDEVVGRARKLVSQNGSMALEKKKQAVGVVEFLLMSSKERVQRVV</sequence>
<keyword evidence="3" id="KW-1185">Reference proteome</keyword>
<dbReference type="STRING" id="747676.F4S6A6"/>
<dbReference type="VEuPathDB" id="FungiDB:MELLADRAFT_118212"/>
<dbReference type="OrthoDB" id="2507837at2759"/>
<gene>
    <name evidence="2" type="ORF">MELLADRAFT_118212</name>
</gene>
<dbReference type="KEGG" id="mlr:MELLADRAFT_118212"/>